<accession>A0A6S6SR20</accession>
<dbReference type="InterPro" id="IPR005248">
    <property type="entry name" value="NadD/NMNAT"/>
</dbReference>
<reference evidence="13" key="1">
    <citation type="submission" date="2020-01" db="EMBL/GenBank/DDBJ databases">
        <authorList>
            <person name="Meier V. D."/>
            <person name="Meier V D."/>
        </authorList>
    </citation>
    <scope>NUCLEOTIDE SEQUENCE</scope>
    <source>
        <strain evidence="13">HLG_WM_MAG_05</strain>
    </source>
</reference>
<gene>
    <name evidence="11" type="primary">nadD</name>
    <name evidence="13" type="ORF">HELGO_WM14538</name>
</gene>
<keyword evidence="4 11" id="KW-0662">Pyridine nucleotide biosynthesis</keyword>
<evidence type="ECO:0000259" key="12">
    <source>
        <dbReference type="Pfam" id="PF01467"/>
    </source>
</evidence>
<dbReference type="HAMAP" id="MF_00244">
    <property type="entry name" value="NaMN_adenylyltr"/>
    <property type="match status" value="1"/>
</dbReference>
<dbReference type="GO" id="GO:0005524">
    <property type="term" value="F:ATP binding"/>
    <property type="evidence" value="ECO:0007669"/>
    <property type="project" value="UniProtKB-KW"/>
</dbReference>
<dbReference type="SUPFAM" id="SSF52374">
    <property type="entry name" value="Nucleotidylyl transferase"/>
    <property type="match status" value="1"/>
</dbReference>
<evidence type="ECO:0000256" key="10">
    <source>
        <dbReference type="ARBA" id="ARBA00048721"/>
    </source>
</evidence>
<comment type="similarity">
    <text evidence="3 11">Belongs to the NadD family.</text>
</comment>
<evidence type="ECO:0000256" key="4">
    <source>
        <dbReference type="ARBA" id="ARBA00022642"/>
    </source>
</evidence>
<evidence type="ECO:0000256" key="7">
    <source>
        <dbReference type="ARBA" id="ARBA00022741"/>
    </source>
</evidence>
<evidence type="ECO:0000256" key="2">
    <source>
        <dbReference type="ARBA" id="ARBA00005019"/>
    </source>
</evidence>
<dbReference type="NCBIfam" id="TIGR00482">
    <property type="entry name" value="nicotinate (nicotinamide) nucleotide adenylyltransferase"/>
    <property type="match status" value="1"/>
</dbReference>
<keyword evidence="5 11" id="KW-0808">Transferase</keyword>
<feature type="domain" description="Cytidyltransferase-like" evidence="12">
    <location>
        <begin position="25"/>
        <end position="178"/>
    </location>
</feature>
<dbReference type="Gene3D" id="3.40.50.620">
    <property type="entry name" value="HUPs"/>
    <property type="match status" value="1"/>
</dbReference>
<dbReference type="PANTHER" id="PTHR39321:SF3">
    <property type="entry name" value="PHOSPHOPANTETHEINE ADENYLYLTRANSFERASE"/>
    <property type="match status" value="1"/>
</dbReference>
<dbReference type="AlphaFoldDB" id="A0A6S6SR20"/>
<keyword evidence="7 11" id="KW-0547">Nucleotide-binding</keyword>
<evidence type="ECO:0000256" key="5">
    <source>
        <dbReference type="ARBA" id="ARBA00022679"/>
    </source>
</evidence>
<proteinExistence type="inferred from homology"/>
<dbReference type="PANTHER" id="PTHR39321">
    <property type="entry name" value="NICOTINATE-NUCLEOTIDE ADENYLYLTRANSFERASE-RELATED"/>
    <property type="match status" value="1"/>
</dbReference>
<evidence type="ECO:0000256" key="3">
    <source>
        <dbReference type="ARBA" id="ARBA00009014"/>
    </source>
</evidence>
<evidence type="ECO:0000256" key="9">
    <source>
        <dbReference type="ARBA" id="ARBA00023027"/>
    </source>
</evidence>
<evidence type="ECO:0000256" key="6">
    <source>
        <dbReference type="ARBA" id="ARBA00022695"/>
    </source>
</evidence>
<dbReference type="CDD" id="cd02165">
    <property type="entry name" value="NMNAT"/>
    <property type="match status" value="1"/>
</dbReference>
<sequence length="185" mass="21415">MLKSLIYYINRGYLVLNENSNTIALFGGSFDPPHLGHKAIVEEALKVLNIDKLIVVPTFLNPFKESSYFTVEERLERTKMLFSDFENVMVNAYEINQKKPVPTVETLAFFQKSYEVLYLIIGADNLENIEKWQAFDRLNAEVIWLVATRSGYAIKSEKLREFKLLNIEVDLSSTEIRNKIIKESL</sequence>
<protein>
    <recommendedName>
        <fullName evidence="11">Probable nicotinate-nucleotide adenylyltransferase</fullName>
        <ecNumber evidence="11">2.7.7.18</ecNumber>
    </recommendedName>
    <alternativeName>
        <fullName evidence="11">Deamido-NAD(+) diphosphorylase</fullName>
    </alternativeName>
    <alternativeName>
        <fullName evidence="11">Deamido-NAD(+) pyrophosphorylase</fullName>
    </alternativeName>
    <alternativeName>
        <fullName evidence="11">Nicotinate mononucleotide adenylyltransferase</fullName>
        <shortName evidence="11">NaMN adenylyltransferase</shortName>
    </alternativeName>
</protein>
<organism evidence="13">
    <name type="scientific">uncultured Sulfurovum sp</name>
    <dbReference type="NCBI Taxonomy" id="269237"/>
    <lineage>
        <taxon>Bacteria</taxon>
        <taxon>Pseudomonadati</taxon>
        <taxon>Campylobacterota</taxon>
        <taxon>Epsilonproteobacteria</taxon>
        <taxon>Campylobacterales</taxon>
        <taxon>Sulfurovaceae</taxon>
        <taxon>Sulfurovum</taxon>
        <taxon>environmental samples</taxon>
    </lineage>
</organism>
<name>A0A6S6SR20_9BACT</name>
<dbReference type="Pfam" id="PF01467">
    <property type="entry name" value="CTP_transf_like"/>
    <property type="match status" value="1"/>
</dbReference>
<evidence type="ECO:0000256" key="8">
    <source>
        <dbReference type="ARBA" id="ARBA00022840"/>
    </source>
</evidence>
<dbReference type="GO" id="GO:0009435">
    <property type="term" value="P:NAD+ biosynthetic process"/>
    <property type="evidence" value="ECO:0007669"/>
    <property type="project" value="UniProtKB-UniRule"/>
</dbReference>
<comment type="function">
    <text evidence="1 11">Catalyzes the reversible adenylation of nicotinate mononucleotide (NaMN) to nicotinic acid adenine dinucleotide (NaAD).</text>
</comment>
<comment type="catalytic activity">
    <reaction evidence="10 11">
        <text>nicotinate beta-D-ribonucleotide + ATP + H(+) = deamido-NAD(+) + diphosphate</text>
        <dbReference type="Rhea" id="RHEA:22860"/>
        <dbReference type="ChEBI" id="CHEBI:15378"/>
        <dbReference type="ChEBI" id="CHEBI:30616"/>
        <dbReference type="ChEBI" id="CHEBI:33019"/>
        <dbReference type="ChEBI" id="CHEBI:57502"/>
        <dbReference type="ChEBI" id="CHEBI:58437"/>
        <dbReference type="EC" id="2.7.7.18"/>
    </reaction>
</comment>
<evidence type="ECO:0000256" key="1">
    <source>
        <dbReference type="ARBA" id="ARBA00002324"/>
    </source>
</evidence>
<dbReference type="EC" id="2.7.7.18" evidence="11"/>
<dbReference type="InterPro" id="IPR004821">
    <property type="entry name" value="Cyt_trans-like"/>
</dbReference>
<evidence type="ECO:0000313" key="13">
    <source>
        <dbReference type="EMBL" id="CAA6810949.1"/>
    </source>
</evidence>
<dbReference type="GO" id="GO:0004515">
    <property type="term" value="F:nicotinate-nucleotide adenylyltransferase activity"/>
    <property type="evidence" value="ECO:0007669"/>
    <property type="project" value="UniProtKB-UniRule"/>
</dbReference>
<keyword evidence="6 11" id="KW-0548">Nucleotidyltransferase</keyword>
<comment type="pathway">
    <text evidence="2 11">Cofactor biosynthesis; NAD(+) biosynthesis; deamido-NAD(+) from nicotinate D-ribonucleotide: step 1/1.</text>
</comment>
<dbReference type="NCBIfam" id="TIGR00125">
    <property type="entry name" value="cyt_tran_rel"/>
    <property type="match status" value="1"/>
</dbReference>
<dbReference type="EMBL" id="CACVAU010000036">
    <property type="protein sequence ID" value="CAA6810949.1"/>
    <property type="molecule type" value="Genomic_DNA"/>
</dbReference>
<dbReference type="InterPro" id="IPR014729">
    <property type="entry name" value="Rossmann-like_a/b/a_fold"/>
</dbReference>
<dbReference type="UniPathway" id="UPA00253">
    <property type="reaction ID" value="UER00332"/>
</dbReference>
<evidence type="ECO:0000256" key="11">
    <source>
        <dbReference type="HAMAP-Rule" id="MF_00244"/>
    </source>
</evidence>
<keyword evidence="8 11" id="KW-0067">ATP-binding</keyword>
<keyword evidence="9 11" id="KW-0520">NAD</keyword>